<feature type="region of interest" description="Disordered" evidence="1">
    <location>
        <begin position="251"/>
        <end position="282"/>
    </location>
</feature>
<gene>
    <name evidence="2" type="ORF">IAR55_001561</name>
</gene>
<feature type="region of interest" description="Disordered" evidence="1">
    <location>
        <begin position="102"/>
        <end position="125"/>
    </location>
</feature>
<feature type="compositionally biased region" description="Basic and acidic residues" evidence="1">
    <location>
        <begin position="48"/>
        <end position="60"/>
    </location>
</feature>
<evidence type="ECO:0000313" key="2">
    <source>
        <dbReference type="EMBL" id="KAK8864314.1"/>
    </source>
</evidence>
<protein>
    <submittedName>
        <fullName evidence="2">Uncharacterized protein</fullName>
    </submittedName>
</protein>
<feature type="region of interest" description="Disordered" evidence="1">
    <location>
        <begin position="35"/>
        <end position="66"/>
    </location>
</feature>
<evidence type="ECO:0000256" key="1">
    <source>
        <dbReference type="SAM" id="MobiDB-lite"/>
    </source>
</evidence>
<accession>A0AAW0Z2P6</accession>
<dbReference type="KEGG" id="kne:92178820"/>
<organism evidence="2 3">
    <name type="scientific">Kwoniella newhampshirensis</name>
    <dbReference type="NCBI Taxonomy" id="1651941"/>
    <lineage>
        <taxon>Eukaryota</taxon>
        <taxon>Fungi</taxon>
        <taxon>Dikarya</taxon>
        <taxon>Basidiomycota</taxon>
        <taxon>Agaricomycotina</taxon>
        <taxon>Tremellomycetes</taxon>
        <taxon>Tremellales</taxon>
        <taxon>Cryptococcaceae</taxon>
        <taxon>Kwoniella</taxon>
    </lineage>
</organism>
<dbReference type="AlphaFoldDB" id="A0AAW0Z2P6"/>
<dbReference type="Proteomes" id="UP001388673">
    <property type="component" value="Unassembled WGS sequence"/>
</dbReference>
<evidence type="ECO:0000313" key="3">
    <source>
        <dbReference type="Proteomes" id="UP001388673"/>
    </source>
</evidence>
<dbReference type="RefSeq" id="XP_066804610.1">
    <property type="nucleotide sequence ID" value="XM_066944687.1"/>
</dbReference>
<sequence length="387" mass="43098">MQQTSFQAVKLEQIKNDLLSLSAEIASASRLALNTDPAPSLDGNVPAHVEDKSDSSDDRFFPSTPTSSRFSRFASNFKLSRQRSNKKSRPFFPKKEHYDRLDEAPVLSESPTTNDSRRGSDDSEKTLVHYGNRKLGYQSAENLLDLLAPLVSNLQRISIRLHAIHVSVEVEAKELEYGIVQNLFGTVTSQLTDLLSKFGQIESSVSSCHRLGQRDFSSNPRIEQEDHISEEFVDGHDLEMRTLMIQALMKKVQTEQGRHRPRPPISKTTNSDNDDPKHHSTKALLSRNPFIVHSTSVPLLPSARSTGITAPIKIGDKEKADKDEAREMNRDAGGISYSSFISNSQTSTWAMNVVRLGSYQASALFSPSPIAVMRLTGGTGREETMRR</sequence>
<reference evidence="2 3" key="1">
    <citation type="journal article" date="2024" name="bioRxiv">
        <title>Comparative genomics of Cryptococcus and Kwoniella reveals pathogenesis evolution and contrasting karyotype dynamics via intercentromeric recombination or chromosome fusion.</title>
        <authorList>
            <person name="Coelho M.A."/>
            <person name="David-Palma M."/>
            <person name="Shea T."/>
            <person name="Bowers K."/>
            <person name="McGinley-Smith S."/>
            <person name="Mohammad A.W."/>
            <person name="Gnirke A."/>
            <person name="Yurkov A.M."/>
            <person name="Nowrousian M."/>
            <person name="Sun S."/>
            <person name="Cuomo C.A."/>
            <person name="Heitman J."/>
        </authorList>
    </citation>
    <scope>NUCLEOTIDE SEQUENCE [LARGE SCALE GENOMIC DNA]</scope>
    <source>
        <strain evidence="2 3">CBS 13917</strain>
    </source>
</reference>
<name>A0AAW0Z2P6_9TREE</name>
<dbReference type="EMBL" id="JBCAWK010000003">
    <property type="protein sequence ID" value="KAK8864314.1"/>
    <property type="molecule type" value="Genomic_DNA"/>
</dbReference>
<keyword evidence="3" id="KW-1185">Reference proteome</keyword>
<comment type="caution">
    <text evidence="2">The sequence shown here is derived from an EMBL/GenBank/DDBJ whole genome shotgun (WGS) entry which is preliminary data.</text>
</comment>
<proteinExistence type="predicted"/>
<feature type="compositionally biased region" description="Basic and acidic residues" evidence="1">
    <location>
        <begin position="115"/>
        <end position="125"/>
    </location>
</feature>
<dbReference type="GeneID" id="92178820"/>